<dbReference type="STRING" id="573321.SAMN04488505_101512"/>
<keyword evidence="3" id="KW-1185">Reference proteome</keyword>
<dbReference type="EMBL" id="FOBB01000001">
    <property type="protein sequence ID" value="SEK59867.1"/>
    <property type="molecule type" value="Genomic_DNA"/>
</dbReference>
<gene>
    <name evidence="2" type="ORF">SAMN04488505_101512</name>
</gene>
<sequence length="244" mass="28765">MRKLLFVLFLLQGLYAGLQAQSLTHYYYNWYTYFGTAGINKHWSVPFDVQFRMRDGISTKGQIMMRGGLQYMPNKKTGYLVGYAHIPTYSPALDAYQPEHRIFEQFIYKMEKPGVFNMTHRARLEQRWSGQKTRTGNNGDLKLTDWKYGNRARYFNRTLFPVKKEKEPTGFYVALQNELFMNLWGSEINDKFIDQNRFLIAPGYSVKPNLKVEVGYMNHYQQFASGDKAMNHIVHFSVIHEFML</sequence>
<dbReference type="AlphaFoldDB" id="A0A1H7IDQ8"/>
<reference evidence="2 3" key="1">
    <citation type="submission" date="2016-10" db="EMBL/GenBank/DDBJ databases">
        <authorList>
            <person name="de Groot N.N."/>
        </authorList>
    </citation>
    <scope>NUCLEOTIDE SEQUENCE [LARGE SCALE GENOMIC DNA]</scope>
    <source>
        <strain evidence="2 3">DSM 21039</strain>
    </source>
</reference>
<name>A0A1H7IDQ8_9BACT</name>
<dbReference type="OrthoDB" id="1118734at2"/>
<keyword evidence="1" id="KW-0732">Signal</keyword>
<dbReference type="RefSeq" id="WP_143080884.1">
    <property type="nucleotide sequence ID" value="NZ_FOBB01000001.1"/>
</dbReference>
<evidence type="ECO:0000256" key="1">
    <source>
        <dbReference type="SAM" id="SignalP"/>
    </source>
</evidence>
<feature type="chain" id="PRO_5011547982" description="DUF2490 domain-containing protein" evidence="1">
    <location>
        <begin position="21"/>
        <end position="244"/>
    </location>
</feature>
<protein>
    <recommendedName>
        <fullName evidence="4">DUF2490 domain-containing protein</fullName>
    </recommendedName>
</protein>
<dbReference type="InterPro" id="IPR019619">
    <property type="entry name" value="DUF2490"/>
</dbReference>
<feature type="signal peptide" evidence="1">
    <location>
        <begin position="1"/>
        <end position="20"/>
    </location>
</feature>
<dbReference type="Pfam" id="PF10677">
    <property type="entry name" value="DUF2490"/>
    <property type="match status" value="1"/>
</dbReference>
<evidence type="ECO:0008006" key="4">
    <source>
        <dbReference type="Google" id="ProtNLM"/>
    </source>
</evidence>
<dbReference type="Proteomes" id="UP000198984">
    <property type="component" value="Unassembled WGS sequence"/>
</dbReference>
<accession>A0A1H7IDQ8</accession>
<evidence type="ECO:0000313" key="3">
    <source>
        <dbReference type="Proteomes" id="UP000198984"/>
    </source>
</evidence>
<organism evidence="2 3">
    <name type="scientific">Chitinophaga rupis</name>
    <dbReference type="NCBI Taxonomy" id="573321"/>
    <lineage>
        <taxon>Bacteria</taxon>
        <taxon>Pseudomonadati</taxon>
        <taxon>Bacteroidota</taxon>
        <taxon>Chitinophagia</taxon>
        <taxon>Chitinophagales</taxon>
        <taxon>Chitinophagaceae</taxon>
        <taxon>Chitinophaga</taxon>
    </lineage>
</organism>
<proteinExistence type="predicted"/>
<evidence type="ECO:0000313" key="2">
    <source>
        <dbReference type="EMBL" id="SEK59867.1"/>
    </source>
</evidence>